<evidence type="ECO:0000256" key="2">
    <source>
        <dbReference type="ARBA" id="ARBA00009348"/>
    </source>
</evidence>
<dbReference type="AlphaFoldDB" id="A0A940DQ53"/>
<dbReference type="InterPro" id="IPR056734">
    <property type="entry name" value="NANM"/>
</dbReference>
<evidence type="ECO:0000256" key="3">
    <source>
        <dbReference type="ARBA" id="ARBA00012733"/>
    </source>
</evidence>
<feature type="domain" description="Sialidase" evidence="5">
    <location>
        <begin position="201"/>
        <end position="512"/>
    </location>
</feature>
<dbReference type="Gene3D" id="2.60.40.1290">
    <property type="match status" value="1"/>
</dbReference>
<dbReference type="Pfam" id="PF24996">
    <property type="entry name" value="NANM"/>
    <property type="match status" value="2"/>
</dbReference>
<reference evidence="6" key="2">
    <citation type="journal article" date="2021" name="PeerJ">
        <title>Extensive microbial diversity within the chicken gut microbiome revealed by metagenomics and culture.</title>
        <authorList>
            <person name="Gilroy R."/>
            <person name="Ravi A."/>
            <person name="Getino M."/>
            <person name="Pursley I."/>
            <person name="Horton D.L."/>
            <person name="Alikhan N.F."/>
            <person name="Baker D."/>
            <person name="Gharbi K."/>
            <person name="Hall N."/>
            <person name="Watson M."/>
            <person name="Adriaenssens E.M."/>
            <person name="Foster-Nyarko E."/>
            <person name="Jarju S."/>
            <person name="Secka A."/>
            <person name="Antonio M."/>
            <person name="Oren A."/>
            <person name="Chaudhuri R.R."/>
            <person name="La Ragione R."/>
            <person name="Hildebrand F."/>
            <person name="Pallen M.J."/>
        </authorList>
    </citation>
    <scope>NUCLEOTIDE SEQUENCE</scope>
    <source>
        <strain evidence="6">G3-8215</strain>
    </source>
</reference>
<comment type="catalytic activity">
    <reaction evidence="1">
        <text>Hydrolysis of alpha-(2-&gt;3)-, alpha-(2-&gt;6)-, alpha-(2-&gt;8)- glycosidic linkages of terminal sialic acid residues in oligosaccharides, glycoproteins, glycolipids, colominic acid and synthetic substrates.</text>
        <dbReference type="EC" id="3.2.1.18"/>
    </reaction>
</comment>
<dbReference type="GO" id="GO:0009313">
    <property type="term" value="P:oligosaccharide catabolic process"/>
    <property type="evidence" value="ECO:0007669"/>
    <property type="project" value="TreeGrafter"/>
</dbReference>
<dbReference type="EC" id="3.2.1.18" evidence="3"/>
<keyword evidence="4" id="KW-0732">Signal</keyword>
<feature type="signal peptide" evidence="4">
    <location>
        <begin position="1"/>
        <end position="21"/>
    </location>
</feature>
<organism evidence="6 7">
    <name type="scientific">Candidatus Cryptobacteroides avicola</name>
    <dbReference type="NCBI Taxonomy" id="2840757"/>
    <lineage>
        <taxon>Bacteria</taxon>
        <taxon>Pseudomonadati</taxon>
        <taxon>Bacteroidota</taxon>
        <taxon>Bacteroidia</taxon>
        <taxon>Bacteroidales</taxon>
        <taxon>Candidatus Cryptobacteroides</taxon>
    </lineage>
</organism>
<protein>
    <recommendedName>
        <fullName evidence="3">exo-alpha-sialidase</fullName>
        <ecNumber evidence="3">3.2.1.18</ecNumber>
    </recommendedName>
</protein>
<name>A0A940DQ53_9BACT</name>
<dbReference type="GO" id="GO:0016020">
    <property type="term" value="C:membrane"/>
    <property type="evidence" value="ECO:0007669"/>
    <property type="project" value="TreeGrafter"/>
</dbReference>
<proteinExistence type="inferred from homology"/>
<dbReference type="GO" id="GO:0004308">
    <property type="term" value="F:exo-alpha-sialidase activity"/>
    <property type="evidence" value="ECO:0007669"/>
    <property type="project" value="UniProtKB-EC"/>
</dbReference>
<evidence type="ECO:0000313" key="6">
    <source>
        <dbReference type="EMBL" id="MBO8482982.1"/>
    </source>
</evidence>
<feature type="chain" id="PRO_5036990335" description="exo-alpha-sialidase" evidence="4">
    <location>
        <begin position="22"/>
        <end position="875"/>
    </location>
</feature>
<reference evidence="6" key="1">
    <citation type="submission" date="2020-10" db="EMBL/GenBank/DDBJ databases">
        <authorList>
            <person name="Gilroy R."/>
        </authorList>
    </citation>
    <scope>NUCLEOTIDE SEQUENCE</scope>
    <source>
        <strain evidence="6">G3-8215</strain>
    </source>
</reference>
<dbReference type="PANTHER" id="PTHR10628">
    <property type="entry name" value="SIALIDASE"/>
    <property type="match status" value="1"/>
</dbReference>
<dbReference type="InterPro" id="IPR036278">
    <property type="entry name" value="Sialidase_sf"/>
</dbReference>
<dbReference type="InterPro" id="IPR015915">
    <property type="entry name" value="Kelch-typ_b-propeller"/>
</dbReference>
<evidence type="ECO:0000256" key="1">
    <source>
        <dbReference type="ARBA" id="ARBA00000427"/>
    </source>
</evidence>
<evidence type="ECO:0000256" key="4">
    <source>
        <dbReference type="SAM" id="SignalP"/>
    </source>
</evidence>
<sequence>MKTMFVSALFFFLSVIQSLCADTARVYYPTVPVIAGRDFNTVAEICILSDGKEGLEYVDVRLDGIPEDAVRSLDLMYSGTMSVIRSRTTSYVLIDDARRNGGGQDIWCDPDFVERAGSAAADEKERIHCAKALVAGENYFYVSVSVDPERVGDISNLFRLEVSAVSAGGHEKYLEVSGSPMHRLGISVRQAGDDGVTAYRIPGLVTASDGTLVAVYDIRYDSSLDLQNNIDVGVSLSHDGGATWEYLGPVLDMGTYGGLPQAQNGVGDPSVLVDDQTGEIFIAGLWTHGIGVDRAWTGAGQGLAPEETGQIILTSSKDNGRTWSEPVNITSQVKRPEWYLTLQGPGRGISMEDGTIVFPMQHIGPDRVPSAGIMYSLDHGKTWRTYNSAKSNTTEAQVVEVVPGELMLNMRDNRKTGRAVAVTSDFGKTWTEHRSSGALREPVCMASIIKVPADRNLYGRDILLFSNPDTTKGRSRMTIKASLDGGNTWLPENSILIDEEENWGYSCLTMIDDRTVGILYECSTVQLVFQAIKLSDIISRPDPLEVETLPSIAAGNGYAEGISAAFCGILDGKPVIAGGANFRDVPAAENGAKVFYDDIFVLDGTDWLYAGKLPERMAYGGSAICGNRLYMFGGNGGNGSMSDVCSLSLKDGKADVRKETSLPFPIEQAGYASEGNRIYVVGGLSGHSASRKVVVGTVGRSRGIQWRETTPLPENLVQPAAFAYDGSLYVWGGYDPETGKCSGKGYRLNLRSREWSSVSPAPEGGTFTGAVAVPLPDGKAAFIGGVCPEIFERGLAGTDSGYLTLPPAHYRFCGCLWIYSAHTDSWSCQGCSGLLALAGAAAVSDDSAVYVFGGEIKPGIRTPENLRIEIRNIGK</sequence>
<dbReference type="InterPro" id="IPR011040">
    <property type="entry name" value="Sialidase"/>
</dbReference>
<evidence type="ECO:0000313" key="7">
    <source>
        <dbReference type="Proteomes" id="UP000725002"/>
    </source>
</evidence>
<dbReference type="Pfam" id="PF13859">
    <property type="entry name" value="BNR_3"/>
    <property type="match status" value="1"/>
</dbReference>
<dbReference type="Proteomes" id="UP000725002">
    <property type="component" value="Unassembled WGS sequence"/>
</dbReference>
<dbReference type="SUPFAM" id="SSF50939">
    <property type="entry name" value="Sialidases"/>
    <property type="match status" value="1"/>
</dbReference>
<comment type="caution">
    <text evidence="6">The sequence shown here is derived from an EMBL/GenBank/DDBJ whole genome shotgun (WGS) entry which is preliminary data.</text>
</comment>
<gene>
    <name evidence="6" type="ORF">IAB75_02540</name>
</gene>
<dbReference type="GO" id="GO:0006689">
    <property type="term" value="P:ganglioside catabolic process"/>
    <property type="evidence" value="ECO:0007669"/>
    <property type="project" value="TreeGrafter"/>
</dbReference>
<comment type="similarity">
    <text evidence="2">Belongs to the glycosyl hydrolase 33 family.</text>
</comment>
<dbReference type="Gene3D" id="2.120.10.10">
    <property type="match status" value="1"/>
</dbReference>
<dbReference type="PANTHER" id="PTHR10628:SF30">
    <property type="entry name" value="EXO-ALPHA-SIALIDASE"/>
    <property type="match status" value="1"/>
</dbReference>
<dbReference type="GO" id="GO:0005737">
    <property type="term" value="C:cytoplasm"/>
    <property type="evidence" value="ECO:0007669"/>
    <property type="project" value="TreeGrafter"/>
</dbReference>
<dbReference type="EMBL" id="JADILV010000020">
    <property type="protein sequence ID" value="MBO8482982.1"/>
    <property type="molecule type" value="Genomic_DNA"/>
</dbReference>
<dbReference type="InterPro" id="IPR026856">
    <property type="entry name" value="Sialidase_fam"/>
</dbReference>
<accession>A0A940DQ53</accession>
<dbReference type="SUPFAM" id="SSF117281">
    <property type="entry name" value="Kelch motif"/>
    <property type="match status" value="1"/>
</dbReference>
<dbReference type="CDD" id="cd15482">
    <property type="entry name" value="Sialidase_non-viral"/>
    <property type="match status" value="1"/>
</dbReference>
<evidence type="ECO:0000259" key="5">
    <source>
        <dbReference type="Pfam" id="PF13859"/>
    </source>
</evidence>
<dbReference type="Gene3D" id="2.120.10.80">
    <property type="entry name" value="Kelch-type beta propeller"/>
    <property type="match status" value="2"/>
</dbReference>